<dbReference type="GO" id="GO:0051500">
    <property type="term" value="F:D-tyrosyl-tRNA(Tyr) deacylase activity"/>
    <property type="evidence" value="ECO:0007669"/>
    <property type="project" value="TreeGrafter"/>
</dbReference>
<evidence type="ECO:0008006" key="3">
    <source>
        <dbReference type="Google" id="ProtNLM"/>
    </source>
</evidence>
<dbReference type="SUPFAM" id="SSF69500">
    <property type="entry name" value="DTD-like"/>
    <property type="match status" value="1"/>
</dbReference>
<dbReference type="PANTHER" id="PTHR10472:SF5">
    <property type="entry name" value="D-AMINOACYL-TRNA DEACYLASE 1"/>
    <property type="match status" value="1"/>
</dbReference>
<dbReference type="FunFam" id="3.50.80.10:FF:000001">
    <property type="entry name" value="D-aminoacyl-tRNA deacylase"/>
    <property type="match status" value="1"/>
</dbReference>
<sequence>MIGLLQRVSQANVVVQKRVIAEIARGLVVFVAVERGDTEAHATQLLGRLTGIRVFPDGDGRMNLNILEAKGSMLLVPQFTLAADTRKGNRPGFSGAAVREEGSRLFEYLVVQAKKSETPVCAGEFGSEMQVNISNEGPVTLWLRAAGYH</sequence>
<organism evidence="2">
    <name type="scientific">marine metagenome</name>
    <dbReference type="NCBI Taxonomy" id="408172"/>
    <lineage>
        <taxon>unclassified sequences</taxon>
        <taxon>metagenomes</taxon>
        <taxon>ecological metagenomes</taxon>
    </lineage>
</organism>
<gene>
    <name evidence="2" type="ORF">METZ01_LOCUS179996</name>
</gene>
<dbReference type="InterPro" id="IPR023509">
    <property type="entry name" value="DTD-like_sf"/>
</dbReference>
<protein>
    <recommendedName>
        <fullName evidence="3">D-aminoacyl-tRNA deacylase</fullName>
    </recommendedName>
</protein>
<dbReference type="Gene3D" id="3.50.80.10">
    <property type="entry name" value="D-tyrosyl-tRNA(Tyr) deacylase"/>
    <property type="match status" value="1"/>
</dbReference>
<accession>A0A382CMY9</accession>
<dbReference type="Pfam" id="PF02580">
    <property type="entry name" value="Tyr_Deacylase"/>
    <property type="match status" value="1"/>
</dbReference>
<dbReference type="PANTHER" id="PTHR10472">
    <property type="entry name" value="D-TYROSYL-TRNA TYR DEACYLASE"/>
    <property type="match status" value="1"/>
</dbReference>
<comment type="similarity">
    <text evidence="1">Belongs to the DTD family.</text>
</comment>
<dbReference type="AlphaFoldDB" id="A0A382CMY9"/>
<proteinExistence type="inferred from homology"/>
<dbReference type="InterPro" id="IPR003732">
    <property type="entry name" value="Daa-tRNA_deacyls_DTD"/>
</dbReference>
<name>A0A382CMY9_9ZZZZ</name>
<dbReference type="GO" id="GO:0005737">
    <property type="term" value="C:cytoplasm"/>
    <property type="evidence" value="ECO:0007669"/>
    <property type="project" value="InterPro"/>
</dbReference>
<reference evidence="2" key="1">
    <citation type="submission" date="2018-05" db="EMBL/GenBank/DDBJ databases">
        <authorList>
            <person name="Lanie J.A."/>
            <person name="Ng W.-L."/>
            <person name="Kazmierczak K.M."/>
            <person name="Andrzejewski T.M."/>
            <person name="Davidsen T.M."/>
            <person name="Wayne K.J."/>
            <person name="Tettelin H."/>
            <person name="Glass J.I."/>
            <person name="Rusch D."/>
            <person name="Podicherti R."/>
            <person name="Tsui H.-C.T."/>
            <person name="Winkler M.E."/>
        </authorList>
    </citation>
    <scope>NUCLEOTIDE SEQUENCE</scope>
</reference>
<dbReference type="HAMAP" id="MF_00518">
    <property type="entry name" value="Deacylase_Dtd"/>
    <property type="match status" value="1"/>
</dbReference>
<dbReference type="NCBIfam" id="TIGR00256">
    <property type="entry name" value="D-aminoacyl-tRNA deacylase"/>
    <property type="match status" value="1"/>
</dbReference>
<evidence type="ECO:0000256" key="1">
    <source>
        <dbReference type="ARBA" id="ARBA00009673"/>
    </source>
</evidence>
<dbReference type="EMBL" id="UINC01035164">
    <property type="protein sequence ID" value="SVB27142.1"/>
    <property type="molecule type" value="Genomic_DNA"/>
</dbReference>
<evidence type="ECO:0000313" key="2">
    <source>
        <dbReference type="EMBL" id="SVB27142.1"/>
    </source>
</evidence>